<organism evidence="1">
    <name type="scientific">Arundo donax</name>
    <name type="common">Giant reed</name>
    <name type="synonym">Donax arundinaceus</name>
    <dbReference type="NCBI Taxonomy" id="35708"/>
    <lineage>
        <taxon>Eukaryota</taxon>
        <taxon>Viridiplantae</taxon>
        <taxon>Streptophyta</taxon>
        <taxon>Embryophyta</taxon>
        <taxon>Tracheophyta</taxon>
        <taxon>Spermatophyta</taxon>
        <taxon>Magnoliopsida</taxon>
        <taxon>Liliopsida</taxon>
        <taxon>Poales</taxon>
        <taxon>Poaceae</taxon>
        <taxon>PACMAD clade</taxon>
        <taxon>Arundinoideae</taxon>
        <taxon>Arundineae</taxon>
        <taxon>Arundo</taxon>
    </lineage>
</organism>
<sequence>MLTCLMVVLSLGQHLFHFLESRFWNAQKISIQFMGRIHLQRSGDERKAIHLPF</sequence>
<dbReference type="EMBL" id="GBRH01232463">
    <property type="protein sequence ID" value="JAD65432.1"/>
    <property type="molecule type" value="Transcribed_RNA"/>
</dbReference>
<accession>A0A0A9C1M4</accession>
<dbReference type="AlphaFoldDB" id="A0A0A9C1M4"/>
<reference evidence="1" key="2">
    <citation type="journal article" date="2015" name="Data Brief">
        <title>Shoot transcriptome of the giant reed, Arundo donax.</title>
        <authorList>
            <person name="Barrero R.A."/>
            <person name="Guerrero F.D."/>
            <person name="Moolhuijzen P."/>
            <person name="Goolsby J.A."/>
            <person name="Tidwell J."/>
            <person name="Bellgard S.E."/>
            <person name="Bellgard M.I."/>
        </authorList>
    </citation>
    <scope>NUCLEOTIDE SEQUENCE</scope>
    <source>
        <tissue evidence="1">Shoot tissue taken approximately 20 cm above the soil surface</tissue>
    </source>
</reference>
<evidence type="ECO:0000313" key="1">
    <source>
        <dbReference type="EMBL" id="JAD65432.1"/>
    </source>
</evidence>
<reference evidence="1" key="1">
    <citation type="submission" date="2014-09" db="EMBL/GenBank/DDBJ databases">
        <authorList>
            <person name="Magalhaes I.L.F."/>
            <person name="Oliveira U."/>
            <person name="Santos F.R."/>
            <person name="Vidigal T.H.D.A."/>
            <person name="Brescovit A.D."/>
            <person name="Santos A.J."/>
        </authorList>
    </citation>
    <scope>NUCLEOTIDE SEQUENCE</scope>
    <source>
        <tissue evidence="1">Shoot tissue taken approximately 20 cm above the soil surface</tissue>
    </source>
</reference>
<proteinExistence type="predicted"/>
<name>A0A0A9C1M4_ARUDO</name>
<protein>
    <submittedName>
        <fullName evidence="1">Uncharacterized protein</fullName>
    </submittedName>
</protein>